<evidence type="ECO:0000313" key="12">
    <source>
        <dbReference type="Proteomes" id="UP001190640"/>
    </source>
</evidence>
<keyword evidence="7" id="KW-0966">Cell projection</keyword>
<feature type="compositionally biased region" description="Basic and acidic residues" evidence="11">
    <location>
        <begin position="664"/>
        <end position="676"/>
    </location>
</feature>
<dbReference type="GO" id="GO:0005814">
    <property type="term" value="C:centriole"/>
    <property type="evidence" value="ECO:0007669"/>
    <property type="project" value="UniProtKB-SubCell"/>
</dbReference>
<sequence>MPALEMIDSVKIRRQCSLDFYSYYEHLCALHGCVPVSAVKAKKLHGVLDINADRIKATDWAPLLNAIRHNKTLTSIAIRSLHHQGHGDSGAERQGTYFKRRIPVIRSKDLSGQLCKSIKGCLMISNVLRNLELQGLLLRERDLILLAKGLANTSSLESLSLAHSPVGDGGLELICQSIKNSACVRSVDFTGCSLTWRGVEHIASILKHQAIKRHGEAWAESLRYRRPDLDCMAGLRRITLNCNMLIGDRGATVLAECLAEDLWLKAVDLQQCGISNDGAKSLLDAFKSNKTLVVLDIRKNPLVDHSLIKTVIEKVLMNANGANLEYKWLPSPSSKDLKNKPKKRTVVLGNGRKGKATIRIGFASKKPISPGKVTSCDQESYAPKPLPPGAQGFLPWRTAERAKRHRASSVNNIHDLPLQIQAGIPLKVTVESASSSEIEETGDAVICDTDVSKSPEIISLKQHRQLKMDYEECQCRLIEERKARVTAEERIAELEAENARLRNSNSSLSEVLHAQSVASTILEDEGVLDSIENSFQKFHAFLDLLKDAGLGQLAMMAGIDQSDFGLLQRPQMTSTLNKPAITQKENSFEEERQKHMQNVKNSGSVSFPGLSHFQTDLAPFQDNNFLLASRDVQQHQVTSESQQSLQQGTEENASKNFQAASSEKSSKPVNLEEKVSSVRQPATGHHSVSDPSVNLYSSSNKYSTVASGDSKKLSSKRLPHSISISARGDPSIHQTDPSRNDTIGSDSEIQESIHSAGSV</sequence>
<dbReference type="PRINTS" id="PR02062">
    <property type="entry name" value="CENTROSOME78"/>
</dbReference>
<evidence type="ECO:0000256" key="11">
    <source>
        <dbReference type="SAM" id="MobiDB-lite"/>
    </source>
</evidence>
<evidence type="ECO:0000256" key="2">
    <source>
        <dbReference type="ARBA" id="ARBA00004120"/>
    </source>
</evidence>
<keyword evidence="6" id="KW-0206">Cytoskeleton</keyword>
<keyword evidence="4" id="KW-0970">Cilium biogenesis/degradation</keyword>
<dbReference type="AlphaFoldDB" id="A0AA97L8E8"/>
<dbReference type="SMART" id="SM00368">
    <property type="entry name" value="LRR_RI"/>
    <property type="match status" value="3"/>
</dbReference>
<gene>
    <name evidence="13 14" type="primary">CEP78</name>
</gene>
<dbReference type="InterPro" id="IPR001611">
    <property type="entry name" value="Leu-rich_rpt"/>
</dbReference>
<dbReference type="FunFam" id="3.80.10.10:FF:000057">
    <property type="entry name" value="Centrosomal protein of 78 kDa"/>
    <property type="match status" value="1"/>
</dbReference>
<keyword evidence="10" id="KW-0175">Coiled coil</keyword>
<dbReference type="GO" id="GO:0030317">
    <property type="term" value="P:flagellated sperm motility"/>
    <property type="evidence" value="ECO:0007669"/>
    <property type="project" value="UniProtKB-ARBA"/>
</dbReference>
<feature type="region of interest" description="Disordered" evidence="11">
    <location>
        <begin position="576"/>
        <end position="603"/>
    </location>
</feature>
<keyword evidence="5" id="KW-0969">Cilium</keyword>
<evidence type="ECO:0000256" key="5">
    <source>
        <dbReference type="ARBA" id="ARBA00023069"/>
    </source>
</evidence>
<dbReference type="KEGG" id="emc:129335009"/>
<evidence type="ECO:0000256" key="8">
    <source>
        <dbReference type="ARBA" id="ARBA00061070"/>
    </source>
</evidence>
<evidence type="ECO:0000256" key="1">
    <source>
        <dbReference type="ARBA" id="ARBA00004114"/>
    </source>
</evidence>
<feature type="compositionally biased region" description="Polar residues" evidence="11">
    <location>
        <begin position="634"/>
        <end position="663"/>
    </location>
</feature>
<dbReference type="InterPro" id="IPR026212">
    <property type="entry name" value="Cep78"/>
</dbReference>
<dbReference type="Gene3D" id="3.80.10.10">
    <property type="entry name" value="Ribonuclease Inhibitor"/>
    <property type="match status" value="2"/>
</dbReference>
<keyword evidence="3" id="KW-0963">Cytoplasm</keyword>
<dbReference type="Pfam" id="PF13516">
    <property type="entry name" value="LRR_6"/>
    <property type="match status" value="2"/>
</dbReference>
<comment type="similarity">
    <text evidence="8">Belongs to the CEP78 family.</text>
</comment>
<dbReference type="RefSeq" id="XP_054843407.1">
    <property type="nucleotide sequence ID" value="XM_054987432.1"/>
</dbReference>
<dbReference type="PANTHER" id="PTHR24110">
    <property type="entry name" value="CENTROSOMAL PROTEIN OF 78 KDA"/>
    <property type="match status" value="1"/>
</dbReference>
<dbReference type="RefSeq" id="XP_054843408.1">
    <property type="nucleotide sequence ID" value="XM_054987433.1"/>
</dbReference>
<dbReference type="InterPro" id="IPR032675">
    <property type="entry name" value="LRR_dom_sf"/>
</dbReference>
<name>A0AA97L8E8_EUBMA</name>
<dbReference type="GO" id="GO:0005813">
    <property type="term" value="C:centrosome"/>
    <property type="evidence" value="ECO:0007669"/>
    <property type="project" value="TreeGrafter"/>
</dbReference>
<evidence type="ECO:0000256" key="6">
    <source>
        <dbReference type="ARBA" id="ARBA00023212"/>
    </source>
</evidence>
<dbReference type="SUPFAM" id="SSF52047">
    <property type="entry name" value="RNI-like"/>
    <property type="match status" value="1"/>
</dbReference>
<evidence type="ECO:0000256" key="7">
    <source>
        <dbReference type="ARBA" id="ARBA00023273"/>
    </source>
</evidence>
<evidence type="ECO:0000256" key="10">
    <source>
        <dbReference type="SAM" id="Coils"/>
    </source>
</evidence>
<protein>
    <recommendedName>
        <fullName evidence="9">Centrosomal protein of 78 kDa</fullName>
    </recommendedName>
</protein>
<dbReference type="GO" id="GO:0036064">
    <property type="term" value="C:ciliary basal body"/>
    <property type="evidence" value="ECO:0007669"/>
    <property type="project" value="TreeGrafter"/>
</dbReference>
<evidence type="ECO:0000313" key="13">
    <source>
        <dbReference type="RefSeq" id="XP_054843407.1"/>
    </source>
</evidence>
<dbReference type="Proteomes" id="UP001190640">
    <property type="component" value="Chromosome 8"/>
</dbReference>
<organism evidence="12 13">
    <name type="scientific">Eublepharis macularius</name>
    <name type="common">Leopard gecko</name>
    <name type="synonym">Cyrtodactylus macularius</name>
    <dbReference type="NCBI Taxonomy" id="481883"/>
    <lineage>
        <taxon>Eukaryota</taxon>
        <taxon>Metazoa</taxon>
        <taxon>Chordata</taxon>
        <taxon>Craniata</taxon>
        <taxon>Vertebrata</taxon>
        <taxon>Euteleostomi</taxon>
        <taxon>Lepidosauria</taxon>
        <taxon>Squamata</taxon>
        <taxon>Bifurcata</taxon>
        <taxon>Gekkota</taxon>
        <taxon>Eublepharidae</taxon>
        <taxon>Eublepharinae</taxon>
        <taxon>Eublepharis</taxon>
    </lineage>
</organism>
<evidence type="ECO:0000256" key="3">
    <source>
        <dbReference type="ARBA" id="ARBA00022490"/>
    </source>
</evidence>
<dbReference type="FunFam" id="3.80.10.10:FF:000070">
    <property type="entry name" value="Centrosomal protein of 78 kDa"/>
    <property type="match status" value="1"/>
</dbReference>
<dbReference type="PANTHER" id="PTHR24110:SF3">
    <property type="entry name" value="CENTROSOMAL PROTEIN OF 78 KDA"/>
    <property type="match status" value="1"/>
</dbReference>
<dbReference type="GeneID" id="129335009"/>
<evidence type="ECO:0000313" key="14">
    <source>
        <dbReference type="RefSeq" id="XP_054843408.1"/>
    </source>
</evidence>
<feature type="region of interest" description="Disordered" evidence="11">
    <location>
        <begin position="633"/>
        <end position="759"/>
    </location>
</feature>
<keyword evidence="12" id="KW-1185">Reference proteome</keyword>
<evidence type="ECO:0000256" key="4">
    <source>
        <dbReference type="ARBA" id="ARBA00022794"/>
    </source>
</evidence>
<feature type="compositionally biased region" description="Polar residues" evidence="11">
    <location>
        <begin position="732"/>
        <end position="759"/>
    </location>
</feature>
<proteinExistence type="inferred from homology"/>
<dbReference type="GO" id="GO:0044782">
    <property type="term" value="P:cilium organization"/>
    <property type="evidence" value="ECO:0007669"/>
    <property type="project" value="TreeGrafter"/>
</dbReference>
<reference evidence="13 14" key="1">
    <citation type="submission" date="2025-04" db="UniProtKB">
        <authorList>
            <consortium name="RefSeq"/>
        </authorList>
    </citation>
    <scope>IDENTIFICATION</scope>
    <source>
        <tissue evidence="13 14">Blood</tissue>
    </source>
</reference>
<feature type="compositionally biased region" description="Polar residues" evidence="11">
    <location>
        <begin position="689"/>
        <end position="707"/>
    </location>
</feature>
<accession>A0AA97L8E8</accession>
<dbReference type="CTD" id="84131"/>
<evidence type="ECO:0000256" key="9">
    <source>
        <dbReference type="ARBA" id="ARBA00069623"/>
    </source>
</evidence>
<feature type="coiled-coil region" evidence="10">
    <location>
        <begin position="477"/>
        <end position="511"/>
    </location>
</feature>
<comment type="subcellular location">
    <subcellularLocation>
        <location evidence="2">Cytoplasm</location>
        <location evidence="2">Cytoskeleton</location>
        <location evidence="2">Cilium basal body</location>
    </subcellularLocation>
    <subcellularLocation>
        <location evidence="1">Cytoplasm</location>
        <location evidence="1">Cytoskeleton</location>
        <location evidence="1">Microtubule organizing center</location>
        <location evidence="1">Centrosome</location>
        <location evidence="1">Centriole</location>
    </subcellularLocation>
</comment>